<feature type="compositionally biased region" description="Basic and acidic residues" evidence="2">
    <location>
        <begin position="145"/>
        <end position="154"/>
    </location>
</feature>
<evidence type="ECO:0000256" key="2">
    <source>
        <dbReference type="SAM" id="MobiDB-lite"/>
    </source>
</evidence>
<evidence type="ECO:0000313" key="3">
    <source>
        <dbReference type="EMBL" id="CAH2103097.1"/>
    </source>
</evidence>
<dbReference type="Proteomes" id="UP001153954">
    <property type="component" value="Unassembled WGS sequence"/>
</dbReference>
<organism evidence="3 4">
    <name type="scientific">Euphydryas editha</name>
    <name type="common">Edith's checkerspot</name>
    <dbReference type="NCBI Taxonomy" id="104508"/>
    <lineage>
        <taxon>Eukaryota</taxon>
        <taxon>Metazoa</taxon>
        <taxon>Ecdysozoa</taxon>
        <taxon>Arthropoda</taxon>
        <taxon>Hexapoda</taxon>
        <taxon>Insecta</taxon>
        <taxon>Pterygota</taxon>
        <taxon>Neoptera</taxon>
        <taxon>Endopterygota</taxon>
        <taxon>Lepidoptera</taxon>
        <taxon>Glossata</taxon>
        <taxon>Ditrysia</taxon>
        <taxon>Papilionoidea</taxon>
        <taxon>Nymphalidae</taxon>
        <taxon>Nymphalinae</taxon>
        <taxon>Euphydryas</taxon>
    </lineage>
</organism>
<keyword evidence="4" id="KW-1185">Reference proteome</keyword>
<keyword evidence="1" id="KW-0175">Coiled coil</keyword>
<feature type="compositionally biased region" description="Polar residues" evidence="2">
    <location>
        <begin position="155"/>
        <end position="167"/>
    </location>
</feature>
<sequence>MEQQFQIFFDKIKIEMDMQTTTITNSLLQKIEEKLQPIIEENKNLKEKIEVLENKINKLENYKKKNNLLLFRLEETEKSSLDLFNTKKEQKEKFTFIKCDRLIVKEGNATNIEKRKGEESTSLGIKTNSKKQINMPTSSKTHRKNAYDLMRDRSNSNSSLPSINKTN</sequence>
<feature type="coiled-coil region" evidence="1">
    <location>
        <begin position="28"/>
        <end position="79"/>
    </location>
</feature>
<reference evidence="3" key="1">
    <citation type="submission" date="2022-03" db="EMBL/GenBank/DDBJ databases">
        <authorList>
            <person name="Tunstrom K."/>
        </authorList>
    </citation>
    <scope>NUCLEOTIDE SEQUENCE</scope>
</reference>
<comment type="caution">
    <text evidence="3">The sequence shown here is derived from an EMBL/GenBank/DDBJ whole genome shotgun (WGS) entry which is preliminary data.</text>
</comment>
<accession>A0AAU9UYH9</accession>
<feature type="region of interest" description="Disordered" evidence="2">
    <location>
        <begin position="115"/>
        <end position="167"/>
    </location>
</feature>
<gene>
    <name evidence="3" type="ORF">EEDITHA_LOCUS17648</name>
</gene>
<feature type="compositionally biased region" description="Polar residues" evidence="2">
    <location>
        <begin position="120"/>
        <end position="139"/>
    </location>
</feature>
<evidence type="ECO:0000313" key="4">
    <source>
        <dbReference type="Proteomes" id="UP001153954"/>
    </source>
</evidence>
<dbReference type="EMBL" id="CAKOGL010000026">
    <property type="protein sequence ID" value="CAH2103097.1"/>
    <property type="molecule type" value="Genomic_DNA"/>
</dbReference>
<proteinExistence type="predicted"/>
<name>A0AAU9UYH9_EUPED</name>
<protein>
    <submittedName>
        <fullName evidence="3">Uncharacterized protein</fullName>
    </submittedName>
</protein>
<dbReference type="AlphaFoldDB" id="A0AAU9UYH9"/>
<evidence type="ECO:0000256" key="1">
    <source>
        <dbReference type="SAM" id="Coils"/>
    </source>
</evidence>